<dbReference type="RefSeq" id="WP_376801779.1">
    <property type="nucleotide sequence ID" value="NZ_DBNB01000020.1"/>
</dbReference>
<keyword evidence="1" id="KW-0472">Membrane</keyword>
<feature type="transmembrane region" description="Helical" evidence="1">
    <location>
        <begin position="49"/>
        <end position="66"/>
    </location>
</feature>
<protein>
    <recommendedName>
        <fullName evidence="4">DUF2628 domain-containing protein</fullName>
    </recommendedName>
</protein>
<evidence type="ECO:0008006" key="4">
    <source>
        <dbReference type="Google" id="ProtNLM"/>
    </source>
</evidence>
<evidence type="ECO:0000313" key="3">
    <source>
        <dbReference type="Proteomes" id="UP000192872"/>
    </source>
</evidence>
<accession>A0A1W9HZJ2</accession>
<gene>
    <name evidence="2" type="ORF">A4S15_07170</name>
</gene>
<reference evidence="2 3" key="1">
    <citation type="journal article" date="2017" name="Water Res.">
        <title>Comammox in drinking water systems.</title>
        <authorList>
            <person name="Wang Y."/>
            <person name="Ma L."/>
            <person name="Mao Y."/>
            <person name="Jiang X."/>
            <person name="Xia Y."/>
            <person name="Yu K."/>
            <person name="Li B."/>
            <person name="Zhang T."/>
        </authorList>
    </citation>
    <scope>NUCLEOTIDE SEQUENCE [LARGE SCALE GENOMIC DNA]</scope>
    <source>
        <strain evidence="2">SG_bin8</strain>
    </source>
</reference>
<feature type="transmembrane region" description="Helical" evidence="1">
    <location>
        <begin position="22"/>
        <end position="42"/>
    </location>
</feature>
<sequence>MRPGIYTVHAPLGIAPSAEKFVFVREGFSFLAFIAPLVWLVVYRVWRPLVVYVLVVACLAAGEYFLGVDSNIALATSLLIGLYFGFEAAALRQDTLRRRGFLHVASVVGNSRIEAEQRYFTLSPPSQAGMTG</sequence>
<dbReference type="EMBL" id="LWDL01000012">
    <property type="protein sequence ID" value="OQW52604.1"/>
    <property type="molecule type" value="Genomic_DNA"/>
</dbReference>
<dbReference type="STRING" id="1827387.A4S15_07170"/>
<keyword evidence="1" id="KW-1133">Transmembrane helix</keyword>
<name>A0A1W9HZJ2_9HYPH</name>
<dbReference type="Pfam" id="PF10947">
    <property type="entry name" value="DUF2628"/>
    <property type="match status" value="1"/>
</dbReference>
<evidence type="ECO:0000256" key="1">
    <source>
        <dbReference type="SAM" id="Phobius"/>
    </source>
</evidence>
<dbReference type="Proteomes" id="UP000192872">
    <property type="component" value="Unassembled WGS sequence"/>
</dbReference>
<dbReference type="InterPro" id="IPR024399">
    <property type="entry name" value="DUF2628"/>
</dbReference>
<dbReference type="AlphaFoldDB" id="A0A1W9HZJ2"/>
<keyword evidence="1" id="KW-0812">Transmembrane</keyword>
<evidence type="ECO:0000313" key="2">
    <source>
        <dbReference type="EMBL" id="OQW52604.1"/>
    </source>
</evidence>
<organism evidence="2 3">
    <name type="scientific">Candidatus Raskinella chloraquaticus</name>
    <dbReference type="NCBI Taxonomy" id="1951219"/>
    <lineage>
        <taxon>Bacteria</taxon>
        <taxon>Pseudomonadati</taxon>
        <taxon>Pseudomonadota</taxon>
        <taxon>Alphaproteobacteria</taxon>
        <taxon>Hyphomicrobiales</taxon>
        <taxon>Phreatobacteraceae</taxon>
        <taxon>Candidatus Raskinella</taxon>
    </lineage>
</organism>
<feature type="transmembrane region" description="Helical" evidence="1">
    <location>
        <begin position="72"/>
        <end position="91"/>
    </location>
</feature>
<proteinExistence type="predicted"/>
<comment type="caution">
    <text evidence="2">The sequence shown here is derived from an EMBL/GenBank/DDBJ whole genome shotgun (WGS) entry which is preliminary data.</text>
</comment>